<comment type="caution">
    <text evidence="1">The sequence shown here is derived from an EMBL/GenBank/DDBJ whole genome shotgun (WGS) entry which is preliminary data.</text>
</comment>
<sequence>MLFRTILFGISAELATLVADIINYTANHLKNAAGKKSWEKQALYMALQFRFRPQFVTIAIFHLFHLQSCRLGI</sequence>
<dbReference type="EMBL" id="PGEM01000025">
    <property type="protein sequence ID" value="PPJ64571.1"/>
    <property type="molecule type" value="Genomic_DNA"/>
</dbReference>
<gene>
    <name evidence="1" type="ORF">CUN59_04085</name>
</gene>
<evidence type="ECO:0000313" key="2">
    <source>
        <dbReference type="Proteomes" id="UP000239589"/>
    </source>
</evidence>
<reference evidence="1 2" key="1">
    <citation type="submission" date="2018-02" db="EMBL/GenBank/DDBJ databases">
        <title>Discovery of a pederin family compound in a non-symbiotic bloom-forming cyanobacterium.</title>
        <authorList>
            <person name="Kust A."/>
            <person name="Mares J."/>
            <person name="Jokela J."/>
            <person name="Urajova P."/>
            <person name="Hajek J."/>
            <person name="Saurav K."/>
            <person name="Voracova K."/>
            <person name="Fewer D.P."/>
            <person name="Haapaniemi E."/>
            <person name="Permi P."/>
            <person name="Rehakova K."/>
            <person name="Sivonen K."/>
            <person name="Hrouzek P."/>
        </authorList>
    </citation>
    <scope>NUCLEOTIDE SEQUENCE [LARGE SCALE GENOMIC DNA]</scope>
    <source>
        <strain evidence="1 2">CHARLIE-1</strain>
    </source>
</reference>
<dbReference type="RefSeq" id="WP_207765362.1">
    <property type="nucleotide sequence ID" value="NZ_PGEM01000025.1"/>
</dbReference>
<dbReference type="Proteomes" id="UP000239589">
    <property type="component" value="Unassembled WGS sequence"/>
</dbReference>
<evidence type="ECO:0000313" key="1">
    <source>
        <dbReference type="EMBL" id="PPJ64571.1"/>
    </source>
</evidence>
<keyword evidence="2" id="KW-1185">Reference proteome</keyword>
<name>A0A2S6CY01_9CYAN</name>
<proteinExistence type="predicted"/>
<accession>A0A2S6CY01</accession>
<dbReference type="AlphaFoldDB" id="A0A2S6CY01"/>
<organism evidence="1 2">
    <name type="scientific">Cuspidothrix issatschenkoi CHARLIE-1</name>
    <dbReference type="NCBI Taxonomy" id="2052836"/>
    <lineage>
        <taxon>Bacteria</taxon>
        <taxon>Bacillati</taxon>
        <taxon>Cyanobacteriota</taxon>
        <taxon>Cyanophyceae</taxon>
        <taxon>Nostocales</taxon>
        <taxon>Aphanizomenonaceae</taxon>
        <taxon>Cuspidothrix</taxon>
    </lineage>
</organism>
<protein>
    <submittedName>
        <fullName evidence="1">Uncharacterized protein</fullName>
    </submittedName>
</protein>